<evidence type="ECO:0000313" key="2">
    <source>
        <dbReference type="Proteomes" id="UP001455709"/>
    </source>
</evidence>
<keyword evidence="2" id="KW-1185">Reference proteome</keyword>
<evidence type="ECO:0000313" key="1">
    <source>
        <dbReference type="EMBL" id="MEO2218379.1"/>
    </source>
</evidence>
<accession>A0ABV0FHL6</accession>
<name>A0ABV0FHL6_9NEIS</name>
<evidence type="ECO:0008006" key="3">
    <source>
        <dbReference type="Google" id="ProtNLM"/>
    </source>
</evidence>
<reference evidence="1 2" key="1">
    <citation type="submission" date="2024-05" db="EMBL/GenBank/DDBJ databases">
        <authorList>
            <person name="De Oliveira J.P."/>
            <person name="Noriler S.A."/>
            <person name="De Oliveira A.G."/>
            <person name="Sipoli D.S."/>
        </authorList>
    </citation>
    <scope>NUCLEOTIDE SEQUENCE [LARGE SCALE GENOMIC DNA]</scope>
    <source>
        <strain evidence="1 2">LABIM189</strain>
    </source>
</reference>
<gene>
    <name evidence="1" type="ORF">ABGV49_15050</name>
</gene>
<dbReference type="EMBL" id="JBDOJC010000001">
    <property type="protein sequence ID" value="MEO2218379.1"/>
    <property type="molecule type" value="Genomic_DNA"/>
</dbReference>
<organism evidence="1 2">
    <name type="scientific">Chromobacterium vaccinii</name>
    <dbReference type="NCBI Taxonomy" id="1108595"/>
    <lineage>
        <taxon>Bacteria</taxon>
        <taxon>Pseudomonadati</taxon>
        <taxon>Pseudomonadota</taxon>
        <taxon>Betaproteobacteria</taxon>
        <taxon>Neisseriales</taxon>
        <taxon>Chromobacteriaceae</taxon>
        <taxon>Chromobacterium</taxon>
    </lineage>
</organism>
<proteinExistence type="predicted"/>
<comment type="caution">
    <text evidence="1">The sequence shown here is derived from an EMBL/GenBank/DDBJ whole genome shotgun (WGS) entry which is preliminary data.</text>
</comment>
<dbReference type="Proteomes" id="UP001455709">
    <property type="component" value="Unassembled WGS sequence"/>
</dbReference>
<protein>
    <recommendedName>
        <fullName evidence="3">Ig-like domain-containing protein</fullName>
    </recommendedName>
</protein>
<sequence>MTLPASGALSARELNIELDRPGNAPGNAGEAALRALAEVGSGSYSATAFYGKSVFKPLAAALSTYLSETTFTTGIGRPRVSKEVTCTPINGTPPYAYAWEMLSEDRGHPSYSGETTAKIVFSGDPQGYGSTWRCRVTDSQGQVAYSPVLQLIFKYKQFNPGGIG</sequence>
<dbReference type="RefSeq" id="WP_347371216.1">
    <property type="nucleotide sequence ID" value="NZ_JBDOJC010000001.1"/>
</dbReference>